<keyword evidence="6 8" id="KW-1133">Transmembrane helix</keyword>
<evidence type="ECO:0000313" key="13">
    <source>
        <dbReference type="Proteomes" id="UP000582487"/>
    </source>
</evidence>
<reference evidence="9 14" key="1">
    <citation type="submission" date="2019-08" db="EMBL/GenBank/DDBJ databases">
        <title>Comparison of rpoB and gyrB Sequences from Mobiluncus Species and Development of a Multiplex PCR Method for Clinical Detection of Mobiluncus curtisii and Mobiluncus mulieris.</title>
        <authorList>
            <person name="Yang L."/>
            <person name="Shen Y."/>
            <person name="Xu G."/>
            <person name="Shu L.-B."/>
            <person name="Hu J."/>
            <person name="Zhang R."/>
            <person name="Wang Y."/>
            <person name="Zhou H.-W."/>
            <person name="Zhang X."/>
        </authorList>
    </citation>
    <scope>NUCLEOTIDE SEQUENCE [LARGE SCALE GENOMIC DNA]</scope>
    <source>
        <strain evidence="9 14">M26</strain>
    </source>
</reference>
<dbReference type="Pfam" id="PF02653">
    <property type="entry name" value="BPD_transp_2"/>
    <property type="match status" value="1"/>
</dbReference>
<evidence type="ECO:0000313" key="9">
    <source>
        <dbReference type="EMBL" id="MCU9967963.1"/>
    </source>
</evidence>
<evidence type="ECO:0000256" key="8">
    <source>
        <dbReference type="SAM" id="Phobius"/>
    </source>
</evidence>
<evidence type="ECO:0000256" key="5">
    <source>
        <dbReference type="ARBA" id="ARBA00022692"/>
    </source>
</evidence>
<keyword evidence="3" id="KW-1003">Cell membrane</keyword>
<dbReference type="RefSeq" id="WP_004013644.1">
    <property type="nucleotide sequence ID" value="NZ_CAMPUA010000001.1"/>
</dbReference>
<dbReference type="CDD" id="cd06579">
    <property type="entry name" value="TM_PBP1_transp_AraH_like"/>
    <property type="match status" value="1"/>
</dbReference>
<keyword evidence="7 8" id="KW-0472">Membrane</keyword>
<keyword evidence="2" id="KW-0813">Transport</keyword>
<dbReference type="PANTHER" id="PTHR32196">
    <property type="entry name" value="ABC TRANSPORTER PERMEASE PROTEIN YPHD-RELATED-RELATED"/>
    <property type="match status" value="1"/>
</dbReference>
<comment type="subcellular location">
    <subcellularLocation>
        <location evidence="1">Cell membrane</location>
        <topology evidence="1">Multi-pass membrane protein</topology>
    </subcellularLocation>
</comment>
<evidence type="ECO:0000256" key="2">
    <source>
        <dbReference type="ARBA" id="ARBA00022448"/>
    </source>
</evidence>
<dbReference type="EMBL" id="JABCUV010000005">
    <property type="protein sequence ID" value="NMW93230.1"/>
    <property type="molecule type" value="Genomic_DNA"/>
</dbReference>
<feature type="transmembrane region" description="Helical" evidence="8">
    <location>
        <begin position="107"/>
        <end position="128"/>
    </location>
</feature>
<dbReference type="InterPro" id="IPR001851">
    <property type="entry name" value="ABC_transp_permease"/>
</dbReference>
<comment type="caution">
    <text evidence="11">The sequence shown here is derived from an EMBL/GenBank/DDBJ whole genome shotgun (WGS) entry which is preliminary data.</text>
</comment>
<name>A0A7Y0USK6_9ACTO</name>
<feature type="transmembrane region" description="Helical" evidence="8">
    <location>
        <begin position="262"/>
        <end position="280"/>
    </location>
</feature>
<feature type="transmembrane region" description="Helical" evidence="8">
    <location>
        <begin position="24"/>
        <end position="41"/>
    </location>
</feature>
<evidence type="ECO:0000313" key="10">
    <source>
        <dbReference type="EMBL" id="NMW93230.1"/>
    </source>
</evidence>
<feature type="transmembrane region" description="Helical" evidence="8">
    <location>
        <begin position="179"/>
        <end position="201"/>
    </location>
</feature>
<keyword evidence="4" id="KW-0997">Cell inner membrane</keyword>
<reference evidence="12 13" key="2">
    <citation type="submission" date="2020-04" db="EMBL/GenBank/DDBJ databases">
        <title>Antimicrobial susceptibility and clonality of vaginal-derived multi-drug resistant Mobiluncus isolates in China.</title>
        <authorList>
            <person name="Zhang X."/>
        </authorList>
    </citation>
    <scope>NUCLEOTIDE SEQUENCE [LARGE SCALE GENOMIC DNA]</scope>
    <source>
        <strain evidence="11 12">12</strain>
        <strain evidence="10 13">7</strain>
    </source>
</reference>
<proteinExistence type="predicted"/>
<keyword evidence="5 8" id="KW-0812">Transmembrane</keyword>
<evidence type="ECO:0000256" key="7">
    <source>
        <dbReference type="ARBA" id="ARBA00023136"/>
    </source>
</evidence>
<dbReference type="EMBL" id="VSZY01000001">
    <property type="protein sequence ID" value="MCU9967963.1"/>
    <property type="molecule type" value="Genomic_DNA"/>
</dbReference>
<accession>A0A7Y0USK6</accession>
<evidence type="ECO:0000256" key="1">
    <source>
        <dbReference type="ARBA" id="ARBA00004651"/>
    </source>
</evidence>
<feature type="transmembrane region" description="Helical" evidence="8">
    <location>
        <begin position="140"/>
        <end position="159"/>
    </location>
</feature>
<feature type="transmembrane region" description="Helical" evidence="8">
    <location>
        <begin position="230"/>
        <end position="250"/>
    </location>
</feature>
<dbReference type="GO" id="GO:0022857">
    <property type="term" value="F:transmembrane transporter activity"/>
    <property type="evidence" value="ECO:0007669"/>
    <property type="project" value="InterPro"/>
</dbReference>
<evidence type="ECO:0000256" key="6">
    <source>
        <dbReference type="ARBA" id="ARBA00022989"/>
    </source>
</evidence>
<dbReference type="Proteomes" id="UP000575397">
    <property type="component" value="Unassembled WGS sequence"/>
</dbReference>
<evidence type="ECO:0000256" key="3">
    <source>
        <dbReference type="ARBA" id="ARBA00022475"/>
    </source>
</evidence>
<feature type="transmembrane region" description="Helical" evidence="8">
    <location>
        <begin position="287"/>
        <end position="306"/>
    </location>
</feature>
<protein>
    <submittedName>
        <fullName evidence="11">ABC transporter permease</fullName>
    </submittedName>
</protein>
<gene>
    <name evidence="9" type="ORF">FYZ43_00695</name>
    <name evidence="10" type="ORF">HHJ74_05900</name>
    <name evidence="11" type="ORF">HHJ77_03120</name>
</gene>
<evidence type="ECO:0000313" key="12">
    <source>
        <dbReference type="Proteomes" id="UP000575397"/>
    </source>
</evidence>
<sequence>MMTTTISKTAPKAKLRRVPIEPQVSRLLWTLIALTVVLLIVRTDAFTSLNTWVSIGVQFPEFGIMALGVLVTMVTGGIDLSIVGIANLSGIAAVITMRSLEAQGQNPAVTILTAIVVALAVGFATGILNGLLVAYVRIPAILVTLGTLELFSGIGIMTTGGKALSGLPEAYSEVIGARLGGIIPMQLVIFVVVAVIVGLLLHRNSYGLKLFTIGTNPTAAKFSGLHSVKLLVVCYAISGLCGATAGLVMLANYNSAKPDYGLSYTLMTILIVVLGGVDPYGGRGNIWGVLLAIVILQILASGLNTFPNISNFYRPFIFGAVLLFVIWTSEKSLFRFKKRGISK</sequence>
<evidence type="ECO:0000313" key="14">
    <source>
        <dbReference type="Proteomes" id="UP001209486"/>
    </source>
</evidence>
<feature type="transmembrane region" description="Helical" evidence="8">
    <location>
        <begin position="62"/>
        <end position="95"/>
    </location>
</feature>
<organism evidence="11 12">
    <name type="scientific">Mobiluncus mulieris</name>
    <dbReference type="NCBI Taxonomy" id="2052"/>
    <lineage>
        <taxon>Bacteria</taxon>
        <taxon>Bacillati</taxon>
        <taxon>Actinomycetota</taxon>
        <taxon>Actinomycetes</taxon>
        <taxon>Actinomycetales</taxon>
        <taxon>Actinomycetaceae</taxon>
        <taxon>Mobiluncus</taxon>
    </lineage>
</organism>
<dbReference type="GeneID" id="61168948"/>
<evidence type="ECO:0000313" key="11">
    <source>
        <dbReference type="EMBL" id="NMX02950.1"/>
    </source>
</evidence>
<dbReference type="Proteomes" id="UP000582487">
    <property type="component" value="Unassembled WGS sequence"/>
</dbReference>
<dbReference type="AlphaFoldDB" id="A0A7Y0USK6"/>
<dbReference type="GO" id="GO:0005886">
    <property type="term" value="C:plasma membrane"/>
    <property type="evidence" value="ECO:0007669"/>
    <property type="project" value="UniProtKB-SubCell"/>
</dbReference>
<dbReference type="PANTHER" id="PTHR32196:SF21">
    <property type="entry name" value="ABC TRANSPORTER PERMEASE PROTEIN YPHD-RELATED"/>
    <property type="match status" value="1"/>
</dbReference>
<feature type="transmembrane region" description="Helical" evidence="8">
    <location>
        <begin position="312"/>
        <end position="329"/>
    </location>
</feature>
<dbReference type="OrthoDB" id="192433at2"/>
<dbReference type="Proteomes" id="UP001209486">
    <property type="component" value="Unassembled WGS sequence"/>
</dbReference>
<evidence type="ECO:0000256" key="4">
    <source>
        <dbReference type="ARBA" id="ARBA00022519"/>
    </source>
</evidence>
<dbReference type="EMBL" id="JABCUS010000005">
    <property type="protein sequence ID" value="NMX02950.1"/>
    <property type="molecule type" value="Genomic_DNA"/>
</dbReference>